<gene>
    <name evidence="2" type="ORF">DMB65_03420</name>
</gene>
<feature type="transmembrane region" description="Helical" evidence="1">
    <location>
        <begin position="105"/>
        <end position="123"/>
    </location>
</feature>
<evidence type="ECO:0000313" key="3">
    <source>
        <dbReference type="Proteomes" id="UP000247903"/>
    </source>
</evidence>
<keyword evidence="1" id="KW-0472">Membrane</keyword>
<proteinExistence type="predicted"/>
<reference evidence="2 3" key="1">
    <citation type="submission" date="2018-05" db="EMBL/GenBank/DDBJ databases">
        <title>Flavobacterium sp. strain IMCC34759, incomplete genome.</title>
        <authorList>
            <person name="Joung Y."/>
            <person name="Cho J."/>
        </authorList>
    </citation>
    <scope>NUCLEOTIDE SEQUENCE [LARGE SCALE GENOMIC DNA]</scope>
    <source>
        <strain evidence="2 3">IMCC34759</strain>
    </source>
</reference>
<dbReference type="Proteomes" id="UP000247903">
    <property type="component" value="Unassembled WGS sequence"/>
</dbReference>
<organism evidence="2 3">
    <name type="scientific">Flavobacterium cheongpyeongense</name>
    <dbReference type="NCBI Taxonomy" id="2212651"/>
    <lineage>
        <taxon>Bacteria</taxon>
        <taxon>Pseudomonadati</taxon>
        <taxon>Bacteroidota</taxon>
        <taxon>Flavobacteriia</taxon>
        <taxon>Flavobacteriales</taxon>
        <taxon>Flavobacteriaceae</taxon>
        <taxon>Flavobacterium</taxon>
    </lineage>
</organism>
<evidence type="ECO:0000313" key="2">
    <source>
        <dbReference type="EMBL" id="PXY42290.1"/>
    </source>
</evidence>
<keyword evidence="1" id="KW-0812">Transmembrane</keyword>
<protein>
    <submittedName>
        <fullName evidence="2">Uncharacterized protein</fullName>
    </submittedName>
</protein>
<keyword evidence="1" id="KW-1133">Transmembrane helix</keyword>
<accession>A0A2V4BX51</accession>
<comment type="caution">
    <text evidence="2">The sequence shown here is derived from an EMBL/GenBank/DDBJ whole genome shotgun (WGS) entry which is preliminary data.</text>
</comment>
<evidence type="ECO:0000256" key="1">
    <source>
        <dbReference type="SAM" id="Phobius"/>
    </source>
</evidence>
<keyword evidence="3" id="KW-1185">Reference proteome</keyword>
<feature type="transmembrane region" description="Helical" evidence="1">
    <location>
        <begin position="50"/>
        <end position="73"/>
    </location>
</feature>
<name>A0A2V4BX51_9FLAO</name>
<dbReference type="EMBL" id="QJHK01000002">
    <property type="protein sequence ID" value="PXY42290.1"/>
    <property type="molecule type" value="Genomic_DNA"/>
</dbReference>
<sequence length="203" mass="24591">MKGDFHVRFRENVGVKFPCVTRLWASCAEMTQLKYIQINMEKFKRYYKNIPLIVLLIIFIYGFLCRILKLYFFWESKNILIFTFLTFVIALAIKELYYKRTLIRFLKVILFSFFLFLIIRDYYIDERIITTVKSYVLNNKKIQDEVGNIKEITMIQQVRPRDGDVQIEMIVKGDKKYKDITAILYYKDGTEKKNENLIVWRHQ</sequence>
<feature type="transmembrane region" description="Helical" evidence="1">
    <location>
        <begin position="79"/>
        <end position="98"/>
    </location>
</feature>
<dbReference type="AlphaFoldDB" id="A0A2V4BX51"/>